<accession>A0A0L8HDB9</accession>
<name>A0A0L8HDB9_OCTBM</name>
<evidence type="ECO:0000313" key="1">
    <source>
        <dbReference type="EMBL" id="KOF87069.1"/>
    </source>
</evidence>
<sequence>MMQIFAFHAVRVIQTYIQVKTLLRQHCVVLLISQIILHLFHPHKHLFLSLLLSKLHSCVQSQSLSLLLCQLQCRQHHQQNNVKSSTAQTVY</sequence>
<organism evidence="1">
    <name type="scientific">Octopus bimaculoides</name>
    <name type="common">California two-spotted octopus</name>
    <dbReference type="NCBI Taxonomy" id="37653"/>
    <lineage>
        <taxon>Eukaryota</taxon>
        <taxon>Metazoa</taxon>
        <taxon>Spiralia</taxon>
        <taxon>Lophotrochozoa</taxon>
        <taxon>Mollusca</taxon>
        <taxon>Cephalopoda</taxon>
        <taxon>Coleoidea</taxon>
        <taxon>Octopodiformes</taxon>
        <taxon>Octopoda</taxon>
        <taxon>Incirrata</taxon>
        <taxon>Octopodidae</taxon>
        <taxon>Octopus</taxon>
    </lineage>
</organism>
<reference evidence="1" key="1">
    <citation type="submission" date="2015-07" db="EMBL/GenBank/DDBJ databases">
        <title>MeaNS - Measles Nucleotide Surveillance Program.</title>
        <authorList>
            <person name="Tran T."/>
            <person name="Druce J."/>
        </authorList>
    </citation>
    <scope>NUCLEOTIDE SEQUENCE</scope>
    <source>
        <strain evidence="1">UCB-OBI-ISO-001</strain>
        <tissue evidence="1">Gonad</tissue>
    </source>
</reference>
<protein>
    <submittedName>
        <fullName evidence="1">Uncharacterized protein</fullName>
    </submittedName>
</protein>
<proteinExistence type="predicted"/>
<dbReference type="AlphaFoldDB" id="A0A0L8HDB9"/>
<dbReference type="EMBL" id="KQ418498">
    <property type="protein sequence ID" value="KOF87069.1"/>
    <property type="molecule type" value="Genomic_DNA"/>
</dbReference>
<gene>
    <name evidence="1" type="ORF">OCBIM_22017461mg</name>
</gene>